<dbReference type="KEGG" id="cur:cu0775"/>
<comment type="catalytic activity">
    <reaction evidence="1 10">
        <text>(2R,3S)-3-isopropylmalate = (2S)-2-isopropylmalate</text>
        <dbReference type="Rhea" id="RHEA:32287"/>
        <dbReference type="ChEBI" id="CHEBI:1178"/>
        <dbReference type="ChEBI" id="CHEBI:35121"/>
        <dbReference type="EC" id="4.2.1.33"/>
    </reaction>
</comment>
<evidence type="ECO:0000256" key="10">
    <source>
        <dbReference type="HAMAP-Rule" id="MF_01031"/>
    </source>
</evidence>
<evidence type="ECO:0000256" key="3">
    <source>
        <dbReference type="ARBA" id="ARBA00004729"/>
    </source>
</evidence>
<evidence type="ECO:0000313" key="14">
    <source>
        <dbReference type="Proteomes" id="UP000001727"/>
    </source>
</evidence>
<dbReference type="PANTHER" id="PTHR43345">
    <property type="entry name" value="3-ISOPROPYLMALATE DEHYDRATASE SMALL SUBUNIT 2-RELATED-RELATED"/>
    <property type="match status" value="1"/>
</dbReference>
<keyword evidence="7 10" id="KW-0028">Amino-acid biosynthesis</keyword>
<gene>
    <name evidence="10" type="primary">leuD</name>
    <name evidence="13" type="ordered locus">cu0775</name>
</gene>
<keyword evidence="9 10" id="KW-0100">Branched-chain amino acid biosynthesis</keyword>
<comment type="similarity">
    <text evidence="4 10">Belongs to the LeuD family. LeuD type 1 subfamily.</text>
</comment>
<keyword evidence="8 10" id="KW-0456">Lyase</keyword>
<feature type="domain" description="Aconitase A/isopropylmalate dehydratase small subunit swivel" evidence="12">
    <location>
        <begin position="47"/>
        <end position="162"/>
    </location>
</feature>
<dbReference type="GO" id="GO:0009316">
    <property type="term" value="C:3-isopropylmalate dehydratase complex"/>
    <property type="evidence" value="ECO:0007669"/>
    <property type="project" value="InterPro"/>
</dbReference>
<accession>B1VG46</accession>
<comment type="function">
    <text evidence="2 10">Catalyzes the isomerization between 2-isopropylmalate and 3-isopropylmalate, via the formation of 2-isopropylmaleate.</text>
</comment>
<dbReference type="InterPro" id="IPR033940">
    <property type="entry name" value="IPMI_Swivel"/>
</dbReference>
<dbReference type="HAMAP" id="MF_01031">
    <property type="entry name" value="LeuD_type1"/>
    <property type="match status" value="1"/>
</dbReference>
<evidence type="ECO:0000256" key="7">
    <source>
        <dbReference type="ARBA" id="ARBA00022605"/>
    </source>
</evidence>
<organism evidence="13 14">
    <name type="scientific">Corynebacterium urealyticum (strain ATCC 43042 / DSM 7109)</name>
    <dbReference type="NCBI Taxonomy" id="504474"/>
    <lineage>
        <taxon>Bacteria</taxon>
        <taxon>Bacillati</taxon>
        <taxon>Actinomycetota</taxon>
        <taxon>Actinomycetes</taxon>
        <taxon>Mycobacteriales</taxon>
        <taxon>Corynebacteriaceae</taxon>
        <taxon>Corynebacterium</taxon>
    </lineage>
</organism>
<proteinExistence type="inferred from homology"/>
<evidence type="ECO:0000256" key="4">
    <source>
        <dbReference type="ARBA" id="ARBA00009845"/>
    </source>
</evidence>
<reference evidence="13 14" key="1">
    <citation type="journal article" date="2008" name="J. Biotechnol.">
        <title>The lifestyle of Corynebacterium urealyticum derived from its complete genome sequence established by pyrosequencing.</title>
        <authorList>
            <person name="Tauch A."/>
            <person name="Trost E."/>
            <person name="Tilker A."/>
            <person name="Ludewig U."/>
            <person name="Schneiker S."/>
            <person name="Goesmann A."/>
            <person name="Arnold W."/>
            <person name="Bekel T."/>
            <person name="Brinkrolf K."/>
            <person name="Brune I."/>
            <person name="Goetker S."/>
            <person name="Kalinowski J."/>
            <person name="Kamp P.-B."/>
            <person name="Lobo F.P."/>
            <person name="Viehoever P."/>
            <person name="Weisshaar B."/>
            <person name="Soriano F."/>
            <person name="Droege M."/>
            <person name="Puehler A."/>
        </authorList>
    </citation>
    <scope>NUCLEOTIDE SEQUENCE [LARGE SCALE GENOMIC DNA]</scope>
    <source>
        <strain evidence="14">ATCC 43042 / DSM 7109</strain>
    </source>
</reference>
<keyword evidence="6 10" id="KW-0432">Leucine biosynthesis</keyword>
<protein>
    <recommendedName>
        <fullName evidence="10">3-isopropylmalate dehydratase small subunit</fullName>
        <ecNumber evidence="10">4.2.1.33</ecNumber>
    </recommendedName>
    <alternativeName>
        <fullName evidence="10">Alpha-IPM isomerase</fullName>
        <shortName evidence="10">IPMI</shortName>
    </alternativeName>
    <alternativeName>
        <fullName evidence="10">Isopropylmalate isomerase</fullName>
    </alternativeName>
</protein>
<evidence type="ECO:0000313" key="13">
    <source>
        <dbReference type="EMBL" id="CAQ04735.1"/>
    </source>
</evidence>
<evidence type="ECO:0000256" key="1">
    <source>
        <dbReference type="ARBA" id="ARBA00000491"/>
    </source>
</evidence>
<comment type="subunit">
    <text evidence="5 10">Heterodimer of LeuC and LeuD.</text>
</comment>
<evidence type="ECO:0000256" key="9">
    <source>
        <dbReference type="ARBA" id="ARBA00023304"/>
    </source>
</evidence>
<dbReference type="CDD" id="cd01577">
    <property type="entry name" value="IPMI_Swivel"/>
    <property type="match status" value="1"/>
</dbReference>
<dbReference type="InterPro" id="IPR015928">
    <property type="entry name" value="Aconitase/3IPM_dehydase_swvl"/>
</dbReference>
<dbReference type="Proteomes" id="UP000001727">
    <property type="component" value="Chromosome"/>
</dbReference>
<dbReference type="UniPathway" id="UPA00048">
    <property type="reaction ID" value="UER00071"/>
</dbReference>
<dbReference type="InterPro" id="IPR004431">
    <property type="entry name" value="3-IsopropMal_deHydase_ssu"/>
</dbReference>
<sequence length="247" mass="27549">MVAPTWSPRRSQRPPPSRAPSQAPPTSKREHVTHKFTHGTHEGSHTMEKFHTHTGVAAPLMRSNVDTDQIIPAVYLKRVTRTGFEDGLFAGWRQSPDFVLNQDAFKNASVLVAGPDFGTGSSREHAVWALMDYGFRVVLSSRFADIFKGNSSKAGLLAANVEQSDIELMWKLIEQNPGIEMTVNLEDRTATLGSHTFNIEVDDYTRWRLMEGLDDIGLTLRNEEAISEFEAGRPSFKPKTLPARTAD</sequence>
<feature type="region of interest" description="Disordered" evidence="11">
    <location>
        <begin position="1"/>
        <end position="32"/>
    </location>
</feature>
<dbReference type="InterPro" id="IPR000573">
    <property type="entry name" value="AconitaseA/IPMdHydase_ssu_swvl"/>
</dbReference>
<dbReference type="SUPFAM" id="SSF52016">
    <property type="entry name" value="LeuD/IlvD-like"/>
    <property type="match status" value="1"/>
</dbReference>
<evidence type="ECO:0000256" key="11">
    <source>
        <dbReference type="SAM" id="MobiDB-lite"/>
    </source>
</evidence>
<evidence type="ECO:0000256" key="6">
    <source>
        <dbReference type="ARBA" id="ARBA00022430"/>
    </source>
</evidence>
<dbReference type="PANTHER" id="PTHR43345:SF5">
    <property type="entry name" value="3-ISOPROPYLMALATE DEHYDRATASE SMALL SUBUNIT"/>
    <property type="match status" value="1"/>
</dbReference>
<evidence type="ECO:0000256" key="8">
    <source>
        <dbReference type="ARBA" id="ARBA00023239"/>
    </source>
</evidence>
<dbReference type="GO" id="GO:0009098">
    <property type="term" value="P:L-leucine biosynthetic process"/>
    <property type="evidence" value="ECO:0007669"/>
    <property type="project" value="UniProtKB-UniRule"/>
</dbReference>
<evidence type="ECO:0000259" key="12">
    <source>
        <dbReference type="Pfam" id="PF00694"/>
    </source>
</evidence>
<dbReference type="GO" id="GO:0003861">
    <property type="term" value="F:3-isopropylmalate dehydratase activity"/>
    <property type="evidence" value="ECO:0007669"/>
    <property type="project" value="UniProtKB-UniRule"/>
</dbReference>
<evidence type="ECO:0000256" key="5">
    <source>
        <dbReference type="ARBA" id="ARBA00011271"/>
    </source>
</evidence>
<dbReference type="Pfam" id="PF00694">
    <property type="entry name" value="Aconitase_C"/>
    <property type="match status" value="1"/>
</dbReference>
<comment type="pathway">
    <text evidence="3 10">Amino-acid biosynthesis; L-leucine biosynthesis; L-leucine from 3-methyl-2-oxobutanoate: step 2/4.</text>
</comment>
<dbReference type="EC" id="4.2.1.33" evidence="10"/>
<dbReference type="HOGENOM" id="CLU_081378_0_1_11"/>
<evidence type="ECO:0000256" key="2">
    <source>
        <dbReference type="ARBA" id="ARBA00002695"/>
    </source>
</evidence>
<dbReference type="InterPro" id="IPR050075">
    <property type="entry name" value="LeuD"/>
</dbReference>
<dbReference type="NCBIfam" id="NF002458">
    <property type="entry name" value="PRK01641.1"/>
    <property type="match status" value="1"/>
</dbReference>
<dbReference type="FunFam" id="3.20.19.10:FF:000003">
    <property type="entry name" value="3-isopropylmalate dehydratase small subunit"/>
    <property type="match status" value="1"/>
</dbReference>
<dbReference type="NCBIfam" id="TIGR00171">
    <property type="entry name" value="leuD"/>
    <property type="match status" value="1"/>
</dbReference>
<dbReference type="AlphaFoldDB" id="B1VG46"/>
<dbReference type="STRING" id="504474.cu0775"/>
<dbReference type="EMBL" id="AM942444">
    <property type="protein sequence ID" value="CAQ04735.1"/>
    <property type="molecule type" value="Genomic_DNA"/>
</dbReference>
<name>B1VG46_CORU7</name>
<keyword evidence="14" id="KW-1185">Reference proteome</keyword>
<dbReference type="Gene3D" id="3.20.19.10">
    <property type="entry name" value="Aconitase, domain 4"/>
    <property type="match status" value="1"/>
</dbReference>
<dbReference type="eggNOG" id="COG0066">
    <property type="taxonomic scope" value="Bacteria"/>
</dbReference>